<sequence>MTKKCSTVSRISNLKGHANKKLKVDNFGDKGGGKENQRLLQKILHRPGHLLGRMGYHQCRVAHLSMTHTIAPLNLRGNTNAVPVVQTSQQAWSPKLQEVEDEDAPSLPPASPSPPKQHQPWALTVEEVDDEDALFKGEKGTNADSREESDDKNDGNDGIHDKHTKFKQSFTPPPTTSDAKAALADAT</sequence>
<feature type="compositionally biased region" description="Basic and acidic residues" evidence="1">
    <location>
        <begin position="152"/>
        <end position="161"/>
    </location>
</feature>
<dbReference type="HOGENOM" id="CLU_124586_0_0_1"/>
<name>F8PFS2_SERL3</name>
<gene>
    <name evidence="2" type="ORF">SERLA73DRAFT_157641</name>
</gene>
<accession>F8PFS2</accession>
<evidence type="ECO:0000313" key="2">
    <source>
        <dbReference type="EMBL" id="EGO04273.1"/>
    </source>
</evidence>
<proteinExistence type="predicted"/>
<protein>
    <submittedName>
        <fullName evidence="2">Uncharacterized protein</fullName>
    </submittedName>
</protein>
<feature type="compositionally biased region" description="Basic and acidic residues" evidence="1">
    <location>
        <begin position="133"/>
        <end position="146"/>
    </location>
</feature>
<dbReference type="Proteomes" id="UP000008063">
    <property type="component" value="Unassembled WGS sequence"/>
</dbReference>
<dbReference type="InParanoid" id="F8PFS2"/>
<dbReference type="OrthoDB" id="10332130at2759"/>
<dbReference type="AlphaFoldDB" id="F8PFS2"/>
<reference evidence="3" key="1">
    <citation type="journal article" date="2011" name="Science">
        <title>The plant cell wall-decomposing machinery underlies the functional diversity of forest fungi.</title>
        <authorList>
            <person name="Eastwood D.C."/>
            <person name="Floudas D."/>
            <person name="Binder M."/>
            <person name="Majcherczyk A."/>
            <person name="Schneider P."/>
            <person name="Aerts A."/>
            <person name="Asiegbu F.O."/>
            <person name="Baker S.E."/>
            <person name="Barry K."/>
            <person name="Bendiksby M."/>
            <person name="Blumentritt M."/>
            <person name="Coutinho P.M."/>
            <person name="Cullen D."/>
            <person name="de Vries R.P."/>
            <person name="Gathman A."/>
            <person name="Goodell B."/>
            <person name="Henrissat B."/>
            <person name="Ihrmark K."/>
            <person name="Kauserud H."/>
            <person name="Kohler A."/>
            <person name="LaButti K."/>
            <person name="Lapidus A."/>
            <person name="Lavin J.L."/>
            <person name="Lee Y.-H."/>
            <person name="Lindquist E."/>
            <person name="Lilly W."/>
            <person name="Lucas S."/>
            <person name="Morin E."/>
            <person name="Murat C."/>
            <person name="Oguiza J.A."/>
            <person name="Park J."/>
            <person name="Pisabarro A.G."/>
            <person name="Riley R."/>
            <person name="Rosling A."/>
            <person name="Salamov A."/>
            <person name="Schmidt O."/>
            <person name="Schmutz J."/>
            <person name="Skrede I."/>
            <person name="Stenlid J."/>
            <person name="Wiebenga A."/>
            <person name="Xie X."/>
            <person name="Kuees U."/>
            <person name="Hibbett D.S."/>
            <person name="Hoffmeister D."/>
            <person name="Hoegberg N."/>
            <person name="Martin F."/>
            <person name="Grigoriev I.V."/>
            <person name="Watkinson S.C."/>
        </authorList>
    </citation>
    <scope>NUCLEOTIDE SEQUENCE [LARGE SCALE GENOMIC DNA]</scope>
    <source>
        <strain evidence="3">strain S7.3</strain>
    </source>
</reference>
<feature type="region of interest" description="Disordered" evidence="1">
    <location>
        <begin position="90"/>
        <end position="187"/>
    </location>
</feature>
<organism evidence="3">
    <name type="scientific">Serpula lacrymans var. lacrymans (strain S7.3)</name>
    <name type="common">Dry rot fungus</name>
    <dbReference type="NCBI Taxonomy" id="936435"/>
    <lineage>
        <taxon>Eukaryota</taxon>
        <taxon>Fungi</taxon>
        <taxon>Dikarya</taxon>
        <taxon>Basidiomycota</taxon>
        <taxon>Agaricomycotina</taxon>
        <taxon>Agaricomycetes</taxon>
        <taxon>Agaricomycetidae</taxon>
        <taxon>Boletales</taxon>
        <taxon>Coniophorineae</taxon>
        <taxon>Serpulaceae</taxon>
        <taxon>Serpula</taxon>
    </lineage>
</organism>
<evidence type="ECO:0000256" key="1">
    <source>
        <dbReference type="SAM" id="MobiDB-lite"/>
    </source>
</evidence>
<dbReference type="EMBL" id="GL945474">
    <property type="protein sequence ID" value="EGO04273.1"/>
    <property type="molecule type" value="Genomic_DNA"/>
</dbReference>
<feature type="compositionally biased region" description="Pro residues" evidence="1">
    <location>
        <begin position="106"/>
        <end position="117"/>
    </location>
</feature>
<evidence type="ECO:0000313" key="3">
    <source>
        <dbReference type="Proteomes" id="UP000008063"/>
    </source>
</evidence>
<keyword evidence="3" id="KW-1185">Reference proteome</keyword>